<feature type="region of interest" description="Disordered" evidence="1">
    <location>
        <begin position="1"/>
        <end position="51"/>
    </location>
</feature>
<dbReference type="Proteomes" id="UP001221757">
    <property type="component" value="Unassembled WGS sequence"/>
</dbReference>
<name>A0AAD7DNG2_MYCRO</name>
<accession>A0AAD7DNG2</accession>
<reference evidence="2" key="1">
    <citation type="submission" date="2023-03" db="EMBL/GenBank/DDBJ databases">
        <title>Massive genome expansion in bonnet fungi (Mycena s.s.) driven by repeated elements and novel gene families across ecological guilds.</title>
        <authorList>
            <consortium name="Lawrence Berkeley National Laboratory"/>
            <person name="Harder C.B."/>
            <person name="Miyauchi S."/>
            <person name="Viragh M."/>
            <person name="Kuo A."/>
            <person name="Thoen E."/>
            <person name="Andreopoulos B."/>
            <person name="Lu D."/>
            <person name="Skrede I."/>
            <person name="Drula E."/>
            <person name="Henrissat B."/>
            <person name="Morin E."/>
            <person name="Kohler A."/>
            <person name="Barry K."/>
            <person name="LaButti K."/>
            <person name="Morin E."/>
            <person name="Salamov A."/>
            <person name="Lipzen A."/>
            <person name="Mereny Z."/>
            <person name="Hegedus B."/>
            <person name="Baldrian P."/>
            <person name="Stursova M."/>
            <person name="Weitz H."/>
            <person name="Taylor A."/>
            <person name="Grigoriev I.V."/>
            <person name="Nagy L.G."/>
            <person name="Martin F."/>
            <person name="Kauserud H."/>
        </authorList>
    </citation>
    <scope>NUCLEOTIDE SEQUENCE</scope>
    <source>
        <strain evidence="2">CBHHK067</strain>
    </source>
</reference>
<organism evidence="2 3">
    <name type="scientific">Mycena rosella</name>
    <name type="common">Pink bonnet</name>
    <name type="synonym">Agaricus rosellus</name>
    <dbReference type="NCBI Taxonomy" id="1033263"/>
    <lineage>
        <taxon>Eukaryota</taxon>
        <taxon>Fungi</taxon>
        <taxon>Dikarya</taxon>
        <taxon>Basidiomycota</taxon>
        <taxon>Agaricomycotina</taxon>
        <taxon>Agaricomycetes</taxon>
        <taxon>Agaricomycetidae</taxon>
        <taxon>Agaricales</taxon>
        <taxon>Marasmiineae</taxon>
        <taxon>Mycenaceae</taxon>
        <taxon>Mycena</taxon>
    </lineage>
</organism>
<dbReference type="EMBL" id="JARKIE010000036">
    <property type="protein sequence ID" value="KAJ7695974.1"/>
    <property type="molecule type" value="Genomic_DNA"/>
</dbReference>
<feature type="compositionally biased region" description="Basic and acidic residues" evidence="1">
    <location>
        <begin position="31"/>
        <end position="45"/>
    </location>
</feature>
<gene>
    <name evidence="2" type="ORF">B0H17DRAFT_1329340</name>
</gene>
<evidence type="ECO:0000256" key="1">
    <source>
        <dbReference type="SAM" id="MobiDB-lite"/>
    </source>
</evidence>
<keyword evidence="3" id="KW-1185">Reference proteome</keyword>
<dbReference type="AlphaFoldDB" id="A0AAD7DNG2"/>
<evidence type="ECO:0000313" key="2">
    <source>
        <dbReference type="EMBL" id="KAJ7695974.1"/>
    </source>
</evidence>
<protein>
    <submittedName>
        <fullName evidence="2">Uncharacterized protein</fullName>
    </submittedName>
</protein>
<comment type="caution">
    <text evidence="2">The sequence shown here is derived from an EMBL/GenBank/DDBJ whole genome shotgun (WGS) entry which is preliminary data.</text>
</comment>
<sequence length="305" mass="33957">MPASALADSTNSLKRSPAHLPAGGSSQKKQCSNDRKARCLQEESPTKPQTPVVGDLEKLLRRLGRGKTVDQATVKALKALATGSDQVACMVDMVHSIIESVKVRVSERCRDLKGKKKMLQAELYLEWLCEYEFVLAAVENVLRAKVPIATGRTLFSILFHLIDEYISAVDAHQDGWSHRFPMVPIERYSWVMTLVEEANDSTTDERSTMAVKDAEARLERYDSVMALALQRYKAECTEYWQLSAAIGRKQETLARGCCLLTEQTGYGSETDEMGFGLLVTTRNSMIRWKGQTSSGSEADDSGYET</sequence>
<proteinExistence type="predicted"/>
<evidence type="ECO:0000313" key="3">
    <source>
        <dbReference type="Proteomes" id="UP001221757"/>
    </source>
</evidence>